<keyword evidence="5" id="KW-0677">Repeat</keyword>
<keyword evidence="7" id="KW-0862">Zinc</keyword>
<dbReference type="GO" id="GO:0000122">
    <property type="term" value="P:negative regulation of transcription by RNA polymerase II"/>
    <property type="evidence" value="ECO:0007669"/>
    <property type="project" value="UniProtKB-ARBA"/>
</dbReference>
<dbReference type="OMA" id="PRAFKHK"/>
<dbReference type="FunFam" id="3.30.160.60:FF:000226">
    <property type="entry name" value="Zinc finger protein 236 variant"/>
    <property type="match status" value="1"/>
</dbReference>
<feature type="domain" description="C2H2-type" evidence="18">
    <location>
        <begin position="82"/>
        <end position="109"/>
    </location>
</feature>
<evidence type="ECO:0000313" key="20">
    <source>
        <dbReference type="WBParaSite" id="nRc.2.0.1.t22459-RA"/>
    </source>
</evidence>
<dbReference type="FunFam" id="3.30.160.60:FF:000744">
    <property type="entry name" value="zinc finger E-box-binding homeobox 1"/>
    <property type="match status" value="1"/>
</dbReference>
<feature type="domain" description="Homeobox" evidence="17">
    <location>
        <begin position="330"/>
        <end position="390"/>
    </location>
</feature>
<proteinExistence type="inferred from homology"/>
<evidence type="ECO:0000259" key="18">
    <source>
        <dbReference type="PROSITE" id="PS50157"/>
    </source>
</evidence>
<dbReference type="InterPro" id="IPR013087">
    <property type="entry name" value="Znf_C2H2_type"/>
</dbReference>
<evidence type="ECO:0000256" key="6">
    <source>
        <dbReference type="ARBA" id="ARBA00022771"/>
    </source>
</evidence>
<keyword evidence="8" id="KW-0805">Transcription regulation</keyword>
<evidence type="ECO:0000256" key="14">
    <source>
        <dbReference type="PROSITE-ProRule" id="PRU00108"/>
    </source>
</evidence>
<dbReference type="PROSITE" id="PS50071">
    <property type="entry name" value="HOMEOBOX_2"/>
    <property type="match status" value="1"/>
</dbReference>
<dbReference type="Pfam" id="PF00046">
    <property type="entry name" value="Homeodomain"/>
    <property type="match status" value="1"/>
</dbReference>
<feature type="region of interest" description="Disordered" evidence="16">
    <location>
        <begin position="532"/>
        <end position="565"/>
    </location>
</feature>
<dbReference type="InterPro" id="IPR009057">
    <property type="entry name" value="Homeodomain-like_sf"/>
</dbReference>
<dbReference type="WBParaSite" id="nRc.2.0.1.t22459-RA">
    <property type="protein sequence ID" value="nRc.2.0.1.t22459-RA"/>
    <property type="gene ID" value="nRc.2.0.1.g22459"/>
</dbReference>
<evidence type="ECO:0000256" key="5">
    <source>
        <dbReference type="ARBA" id="ARBA00022737"/>
    </source>
</evidence>
<dbReference type="Proteomes" id="UP000887565">
    <property type="component" value="Unplaced"/>
</dbReference>
<evidence type="ECO:0000256" key="13">
    <source>
        <dbReference type="PROSITE-ProRule" id="PRU00042"/>
    </source>
</evidence>
<dbReference type="FunFam" id="3.30.160.60:FF:000013">
    <property type="entry name" value="Putative zinc finger E-box-binding homeobox 2"/>
    <property type="match status" value="1"/>
</dbReference>
<keyword evidence="6 13" id="KW-0863">Zinc-finger</keyword>
<dbReference type="PANTHER" id="PTHR24391:SF27">
    <property type="entry name" value="ZINC FINGER PROTEIN 1"/>
    <property type="match status" value="1"/>
</dbReference>
<dbReference type="GO" id="GO:0000978">
    <property type="term" value="F:RNA polymerase II cis-regulatory region sequence-specific DNA binding"/>
    <property type="evidence" value="ECO:0007669"/>
    <property type="project" value="TreeGrafter"/>
</dbReference>
<evidence type="ECO:0000256" key="4">
    <source>
        <dbReference type="ARBA" id="ARBA00022723"/>
    </source>
</evidence>
<comment type="similarity">
    <text evidence="3">Belongs to the krueppel C2H2-type zinc-finger protein family.</text>
</comment>
<keyword evidence="11" id="KW-0804">Transcription</keyword>
<evidence type="ECO:0000256" key="8">
    <source>
        <dbReference type="ARBA" id="ARBA00023015"/>
    </source>
</evidence>
<name>A0A915J7L6_ROMCU</name>
<keyword evidence="10 14" id="KW-0371">Homeobox</keyword>
<evidence type="ECO:0000259" key="17">
    <source>
        <dbReference type="PROSITE" id="PS50071"/>
    </source>
</evidence>
<comment type="function">
    <text evidence="1">May be involved in transcriptional regulation.</text>
</comment>
<dbReference type="GO" id="GO:0022603">
    <property type="term" value="P:regulation of anatomical structure morphogenesis"/>
    <property type="evidence" value="ECO:0007669"/>
    <property type="project" value="UniProtKB-ARBA"/>
</dbReference>
<evidence type="ECO:0000256" key="3">
    <source>
        <dbReference type="ARBA" id="ARBA00006991"/>
    </source>
</evidence>
<dbReference type="PANTHER" id="PTHR24391">
    <property type="entry name" value="HISTONE H4 TRANSCRIPTION FACTOR-RELATED"/>
    <property type="match status" value="1"/>
</dbReference>
<dbReference type="AlphaFoldDB" id="A0A915J7L6"/>
<dbReference type="Gene3D" id="3.30.160.60">
    <property type="entry name" value="Classic Zinc Finger"/>
    <property type="match status" value="3"/>
</dbReference>
<keyword evidence="4" id="KW-0479">Metal-binding</keyword>
<keyword evidence="19" id="KW-1185">Reference proteome</keyword>
<dbReference type="GO" id="GO:0005634">
    <property type="term" value="C:nucleus"/>
    <property type="evidence" value="ECO:0007669"/>
    <property type="project" value="UniProtKB-SubCell"/>
</dbReference>
<evidence type="ECO:0000256" key="12">
    <source>
        <dbReference type="ARBA" id="ARBA00023242"/>
    </source>
</evidence>
<organism evidence="19 20">
    <name type="scientific">Romanomermis culicivorax</name>
    <name type="common">Nematode worm</name>
    <dbReference type="NCBI Taxonomy" id="13658"/>
    <lineage>
        <taxon>Eukaryota</taxon>
        <taxon>Metazoa</taxon>
        <taxon>Ecdysozoa</taxon>
        <taxon>Nematoda</taxon>
        <taxon>Enoplea</taxon>
        <taxon>Dorylaimia</taxon>
        <taxon>Mermithida</taxon>
        <taxon>Mermithoidea</taxon>
        <taxon>Mermithidae</taxon>
        <taxon>Romanomermis</taxon>
    </lineage>
</organism>
<dbReference type="GO" id="GO:0008270">
    <property type="term" value="F:zinc ion binding"/>
    <property type="evidence" value="ECO:0007669"/>
    <property type="project" value="UniProtKB-KW"/>
</dbReference>
<feature type="domain" description="C2H2-type" evidence="18">
    <location>
        <begin position="733"/>
        <end position="761"/>
    </location>
</feature>
<dbReference type="GO" id="GO:0000981">
    <property type="term" value="F:DNA-binding transcription factor activity, RNA polymerase II-specific"/>
    <property type="evidence" value="ECO:0007669"/>
    <property type="project" value="InterPro"/>
</dbReference>
<dbReference type="InterPro" id="IPR051574">
    <property type="entry name" value="ZnF_E-box_Homeobox"/>
</dbReference>
<feature type="DNA-binding region" description="Homeobox" evidence="14">
    <location>
        <begin position="332"/>
        <end position="391"/>
    </location>
</feature>
<keyword evidence="9 14" id="KW-0238">DNA-binding</keyword>
<dbReference type="InterPro" id="IPR017970">
    <property type="entry name" value="Homeobox_CS"/>
</dbReference>
<sequence length="764" mass="84747">MTAIDHKINFGFKNLIKDEQQQQQEIADACSTEVDISQNKNAHCRQGIAVSSTSNNLEKFLTSEMTMDMGNSMANDALTRKFKCFECGKAFKFKHHLKEHLRIHTGIRPQFLSVDRFQCSHCGKRFSHSGSYSSHKSSKKCTMLSSTSHHEKSVDEASPDDHNLRKKISNLENNGFSAALNHSSIYQTLMQQNGPKWLNAGATIYPPLNPLTLALFGQQLNLHQCESATTPSPYNLGAAAGANVYFNCQQAAAAQLLLQRDHLLTSATVAACNDHYEKSPATATEALDFSFKNKIEPETSCFNNGMKIEQQSTTTLSSSVIAANNNNDDWRPLRSRSFLSDEQVAILHDHFRSNPFPNKYELSMLADRVNVGKRVVQVWFQNKRAQERRNTRVAAAAASMKNWGQQQHQQQKIFVPRNSILDNLLAAKSAAAAAAATKNEFSADNAEVTSSTTTTIIEKPLDLSMKNDREQQQKKLNNNGEKAHSFSLRPLSVDDTLSSESFATSEELIGLMQRGSNFIRKALRSTSLCLSPVEQGGTESSASVVDVNSVPRPPSRQTTTGSVDSLSSVASISSSSSTAVVAAASKSPLPLATAAAPFFVTESAASFILSAAAFLAENSPLKMENLQKISLNNSPGQNNRTLEDEGFFSCDQCDKVFGKQSSLARHKYEHSGQRPYKCNNCEKAFKHKHHLTEHLRLHTGSKPFQVRVMKRQIWNYGVPSSSTGINYNVDHNYICDKCLKRFSHSGSYSQHMNHRYSYCKPYRN</sequence>
<evidence type="ECO:0000256" key="16">
    <source>
        <dbReference type="SAM" id="MobiDB-lite"/>
    </source>
</evidence>
<feature type="domain" description="C2H2-type" evidence="18">
    <location>
        <begin position="117"/>
        <end position="136"/>
    </location>
</feature>
<dbReference type="PROSITE" id="PS00028">
    <property type="entry name" value="ZINC_FINGER_C2H2_1"/>
    <property type="match status" value="3"/>
</dbReference>
<dbReference type="SUPFAM" id="SSF57667">
    <property type="entry name" value="beta-beta-alpha zinc fingers"/>
    <property type="match status" value="2"/>
</dbReference>
<evidence type="ECO:0000256" key="7">
    <source>
        <dbReference type="ARBA" id="ARBA00022833"/>
    </source>
</evidence>
<dbReference type="PROSITE" id="PS50157">
    <property type="entry name" value="ZINC_FINGER_C2H2_2"/>
    <property type="match status" value="5"/>
</dbReference>
<evidence type="ECO:0000256" key="2">
    <source>
        <dbReference type="ARBA" id="ARBA00004123"/>
    </source>
</evidence>
<evidence type="ECO:0000256" key="9">
    <source>
        <dbReference type="ARBA" id="ARBA00023125"/>
    </source>
</evidence>
<evidence type="ECO:0000256" key="1">
    <source>
        <dbReference type="ARBA" id="ARBA00003767"/>
    </source>
</evidence>
<dbReference type="PROSITE" id="PS00027">
    <property type="entry name" value="HOMEOBOX_1"/>
    <property type="match status" value="1"/>
</dbReference>
<dbReference type="CDD" id="cd00086">
    <property type="entry name" value="homeodomain"/>
    <property type="match status" value="1"/>
</dbReference>
<dbReference type="InterPro" id="IPR036236">
    <property type="entry name" value="Znf_C2H2_sf"/>
</dbReference>
<dbReference type="FunFam" id="3.30.160.60:FF:000045">
    <property type="entry name" value="ZFP69 zinc finger protein B"/>
    <property type="match status" value="1"/>
</dbReference>
<reference evidence="20" key="1">
    <citation type="submission" date="2022-11" db="UniProtKB">
        <authorList>
            <consortium name="WormBaseParasite"/>
        </authorList>
    </citation>
    <scope>IDENTIFICATION</scope>
</reference>
<dbReference type="Pfam" id="PF00096">
    <property type="entry name" value="zf-C2H2"/>
    <property type="match status" value="4"/>
</dbReference>
<feature type="domain" description="C2H2-type" evidence="18">
    <location>
        <begin position="648"/>
        <end position="675"/>
    </location>
</feature>
<evidence type="ECO:0000256" key="11">
    <source>
        <dbReference type="ARBA" id="ARBA00023163"/>
    </source>
</evidence>
<keyword evidence="12 14" id="KW-0539">Nucleus</keyword>
<feature type="domain" description="C2H2-type" evidence="18">
    <location>
        <begin position="676"/>
        <end position="703"/>
    </location>
</feature>
<protein>
    <submittedName>
        <fullName evidence="20">Uncharacterized protein</fullName>
    </submittedName>
</protein>
<evidence type="ECO:0000256" key="15">
    <source>
        <dbReference type="RuleBase" id="RU000682"/>
    </source>
</evidence>
<dbReference type="Gene3D" id="1.10.10.60">
    <property type="entry name" value="Homeodomain-like"/>
    <property type="match status" value="1"/>
</dbReference>
<dbReference type="InterPro" id="IPR001356">
    <property type="entry name" value="HD"/>
</dbReference>
<evidence type="ECO:0000256" key="10">
    <source>
        <dbReference type="ARBA" id="ARBA00023155"/>
    </source>
</evidence>
<dbReference type="SUPFAM" id="SSF46689">
    <property type="entry name" value="Homeodomain-like"/>
    <property type="match status" value="1"/>
</dbReference>
<comment type="subcellular location">
    <subcellularLocation>
        <location evidence="2 14 15">Nucleus</location>
    </subcellularLocation>
</comment>
<dbReference type="SMART" id="SM00355">
    <property type="entry name" value="ZnF_C2H2"/>
    <property type="match status" value="5"/>
</dbReference>
<dbReference type="SMART" id="SM00389">
    <property type="entry name" value="HOX"/>
    <property type="match status" value="1"/>
</dbReference>
<accession>A0A915J7L6</accession>
<evidence type="ECO:0000313" key="19">
    <source>
        <dbReference type="Proteomes" id="UP000887565"/>
    </source>
</evidence>